<name>A0ABU5CFT7_9BACI</name>
<comment type="caution">
    <text evidence="3">The sequence shown here is derived from an EMBL/GenBank/DDBJ whole genome shotgun (WGS) entry which is preliminary data.</text>
</comment>
<reference evidence="3 4" key="1">
    <citation type="submission" date="2023-10" db="EMBL/GenBank/DDBJ databases">
        <title>179-bfca-hs.</title>
        <authorList>
            <person name="Miliotis G."/>
            <person name="Sengupta P."/>
            <person name="Hameed A."/>
            <person name="Chuvochina M."/>
            <person name="Mcdonagh F."/>
            <person name="Simpson A.C."/>
            <person name="Singh N.K."/>
            <person name="Rekha P.D."/>
            <person name="Raman K."/>
            <person name="Hugenholtz P."/>
            <person name="Venkateswaran K."/>
        </authorList>
    </citation>
    <scope>NUCLEOTIDE SEQUENCE [LARGE SCALE GENOMIC DNA]</scope>
    <source>
        <strain evidence="3 4">179-BFC-A-HS</strain>
    </source>
</reference>
<dbReference type="RefSeq" id="WP_320384303.1">
    <property type="nucleotide sequence ID" value="NZ_JAROCA020000001.1"/>
</dbReference>
<dbReference type="PANTHER" id="PTHR34136:SF1">
    <property type="entry name" value="UDP-N-ACETYL-D-MANNOSAMINURONIC ACID TRANSFERASE"/>
    <property type="match status" value="1"/>
</dbReference>
<sequence>MNDKNTVQIMDIAFLNTTKKQLMEKYLEPRLQNQTKTFLVTANPEIVMKAREDPAYKAIVQSADYVIPDGIGIVKAANLKKQPLKERIRDLN</sequence>
<dbReference type="InterPro" id="IPR004629">
    <property type="entry name" value="WecG_TagA_CpsF"/>
</dbReference>
<dbReference type="PANTHER" id="PTHR34136">
    <property type="match status" value="1"/>
</dbReference>
<evidence type="ECO:0008006" key="5">
    <source>
        <dbReference type="Google" id="ProtNLM"/>
    </source>
</evidence>
<keyword evidence="1" id="KW-0328">Glycosyltransferase</keyword>
<proteinExistence type="predicted"/>
<accession>A0ABU5CFT7</accession>
<evidence type="ECO:0000256" key="1">
    <source>
        <dbReference type="ARBA" id="ARBA00022676"/>
    </source>
</evidence>
<evidence type="ECO:0000256" key="2">
    <source>
        <dbReference type="ARBA" id="ARBA00022679"/>
    </source>
</evidence>
<gene>
    <name evidence="3" type="ORF">P5G51_004385</name>
</gene>
<dbReference type="Proteomes" id="UP001228376">
    <property type="component" value="Unassembled WGS sequence"/>
</dbReference>
<keyword evidence="4" id="KW-1185">Reference proteome</keyword>
<dbReference type="EMBL" id="JAROCA020000001">
    <property type="protein sequence ID" value="MDY0404742.1"/>
    <property type="molecule type" value="Genomic_DNA"/>
</dbReference>
<evidence type="ECO:0000313" key="4">
    <source>
        <dbReference type="Proteomes" id="UP001228376"/>
    </source>
</evidence>
<organism evidence="3 4">
    <name type="scientific">Tigheibacillus jepli</name>
    <dbReference type="NCBI Taxonomy" id="3035914"/>
    <lineage>
        <taxon>Bacteria</taxon>
        <taxon>Bacillati</taxon>
        <taxon>Bacillota</taxon>
        <taxon>Bacilli</taxon>
        <taxon>Bacillales</taxon>
        <taxon>Bacillaceae</taxon>
        <taxon>Tigheibacillus</taxon>
    </lineage>
</organism>
<protein>
    <recommendedName>
        <fullName evidence="5">N-acetylglucosaminyldiphosphoundecaprenol N-acetyl-beta-D-mannosaminyltransferase</fullName>
    </recommendedName>
</protein>
<evidence type="ECO:0000313" key="3">
    <source>
        <dbReference type="EMBL" id="MDY0404742.1"/>
    </source>
</evidence>
<keyword evidence="2" id="KW-0808">Transferase</keyword>